<dbReference type="PROSITE" id="PS50111">
    <property type="entry name" value="CHEMOTAXIS_TRANSDUC_2"/>
    <property type="match status" value="1"/>
</dbReference>
<keyword evidence="9" id="KW-1185">Reference proteome</keyword>
<dbReference type="GO" id="GO:0004888">
    <property type="term" value="F:transmembrane signaling receptor activity"/>
    <property type="evidence" value="ECO:0007669"/>
    <property type="project" value="InterPro"/>
</dbReference>
<dbReference type="OrthoDB" id="9765776at2"/>
<dbReference type="InterPro" id="IPR004089">
    <property type="entry name" value="MCPsignal_dom"/>
</dbReference>
<dbReference type="SUPFAM" id="SSF58104">
    <property type="entry name" value="Methyl-accepting chemotaxis protein (MCP) signaling domain"/>
    <property type="match status" value="1"/>
</dbReference>
<dbReference type="PANTHER" id="PTHR43531">
    <property type="entry name" value="PROTEIN ICFG"/>
    <property type="match status" value="1"/>
</dbReference>
<feature type="domain" description="PAC" evidence="7">
    <location>
        <begin position="211"/>
        <end position="266"/>
    </location>
</feature>
<dbReference type="InterPro" id="IPR013655">
    <property type="entry name" value="PAS_fold_3"/>
</dbReference>
<dbReference type="PROSITE" id="PS50113">
    <property type="entry name" value="PAC"/>
    <property type="match status" value="2"/>
</dbReference>
<evidence type="ECO:0000313" key="8">
    <source>
        <dbReference type="EMBL" id="ACT51904.1"/>
    </source>
</evidence>
<dbReference type="NCBIfam" id="TIGR00229">
    <property type="entry name" value="sensory_box"/>
    <property type="match status" value="2"/>
</dbReference>
<dbReference type="SMART" id="SM00283">
    <property type="entry name" value="MA"/>
    <property type="match status" value="1"/>
</dbReference>
<dbReference type="InterPro" id="IPR000700">
    <property type="entry name" value="PAS-assoc_C"/>
</dbReference>
<sequence length="581" mass="62787">MLLSKLFSKKTEYDLELLNLRGQVAAIGKSQGVIEFNLDGTVITANQKFLDILGYTLEEAKGKPHSTFVDAGTRNSGEYKAFWERLRAGQYDAGVYKRIAKSGQEVWLQASYNPILDMNGKPFKVVKYATDITEQELKHADFSGQLAAIAKSQGVIEFNLDSTVLSANQKFLDILGYTLEEARGKPHSTFVDAETRNSDEYKKLWERLRAGQYDAGVYKRMAKNGREVWLQASYNPIFDLNGKPFKIVKYATDITAQVLSTQAMSRTVKETQAIVEMAKTGDLTNRMSLDDKTSELRALCEGVNALIDNMAGIITQIKRSSDSISTSANEIATGNNDLSQRTEEQASMLEETASSMEELASTVRQNANNARQANQLVHNASEIAVKGGGVVNEVILTMSGISESSRKIVDIISVIDGIAFQTNILALNAAVEAARAGEHGRGFAVVASEVRNLAQRSASAAKEIAQLITASVAKVKEGSTLVTEAGSTMSDIVASVQSVANIMAEITHASTEQSTGIEQVNVAVSNMDQVTQQNAALVEEAAAAAMSLADQANILMETVARYKVESGSALSARPLLAVVGR</sequence>
<feature type="domain" description="PAC" evidence="7">
    <location>
        <begin position="89"/>
        <end position="144"/>
    </location>
</feature>
<feature type="domain" description="Methyl-accepting transducer" evidence="5">
    <location>
        <begin position="320"/>
        <end position="549"/>
    </location>
</feature>
<evidence type="ECO:0000256" key="2">
    <source>
        <dbReference type="ARBA" id="ARBA00022481"/>
    </source>
</evidence>
<dbReference type="PRINTS" id="PR00260">
    <property type="entry name" value="CHEMTRNSDUCR"/>
</dbReference>
<dbReference type="STRING" id="582744.Msip34_2667"/>
<dbReference type="SUPFAM" id="SSF55785">
    <property type="entry name" value="PYP-like sensor domain (PAS domain)"/>
    <property type="match status" value="2"/>
</dbReference>
<feature type="domain" description="PAS" evidence="6">
    <location>
        <begin position="33"/>
        <end position="63"/>
    </location>
</feature>
<dbReference type="SMART" id="SM00091">
    <property type="entry name" value="PAS"/>
    <property type="match status" value="2"/>
</dbReference>
<evidence type="ECO:0000256" key="3">
    <source>
        <dbReference type="ARBA" id="ARBA00029447"/>
    </source>
</evidence>
<name>C6XBD4_METGS</name>
<dbReference type="SMART" id="SM00086">
    <property type="entry name" value="PAC"/>
    <property type="match status" value="2"/>
</dbReference>
<evidence type="ECO:0000256" key="4">
    <source>
        <dbReference type="PROSITE-ProRule" id="PRU00284"/>
    </source>
</evidence>
<dbReference type="InterPro" id="IPR004090">
    <property type="entry name" value="Chemotax_Me-accpt_rcpt"/>
</dbReference>
<reference evidence="9" key="1">
    <citation type="submission" date="2009-07" db="EMBL/GenBank/DDBJ databases">
        <title>Complete sequence of chromosome of Methylovorus sp. SIP3-4.</title>
        <authorList>
            <person name="Lucas S."/>
            <person name="Copeland A."/>
            <person name="Lapidus A."/>
            <person name="Glavina del Rio T."/>
            <person name="Tice H."/>
            <person name="Bruce D."/>
            <person name="Goodwin L."/>
            <person name="Pitluck S."/>
            <person name="Clum A."/>
            <person name="Larimer F."/>
            <person name="Land M."/>
            <person name="Hauser L."/>
            <person name="Kyrpides N."/>
            <person name="Mikhailova N."/>
            <person name="Kayluzhnaya M."/>
            <person name="Chistoserdova L."/>
        </authorList>
    </citation>
    <scope>NUCLEOTIDE SEQUENCE [LARGE SCALE GENOMIC DNA]</scope>
    <source>
        <strain evidence="9">SIP3-4</strain>
    </source>
</reference>
<dbReference type="AlphaFoldDB" id="C6XBD4"/>
<dbReference type="InterPro" id="IPR051310">
    <property type="entry name" value="MCP_chemotaxis"/>
</dbReference>
<comment type="similarity">
    <text evidence="3">Belongs to the methyl-accepting chemotaxis (MCP) protein family.</text>
</comment>
<dbReference type="eggNOG" id="COG2202">
    <property type="taxonomic scope" value="Bacteria"/>
</dbReference>
<organism evidence="8 9">
    <name type="scientific">Methylovorus glucosotrophus (strain SIP3-4)</name>
    <dbReference type="NCBI Taxonomy" id="582744"/>
    <lineage>
        <taxon>Bacteria</taxon>
        <taxon>Pseudomonadati</taxon>
        <taxon>Pseudomonadota</taxon>
        <taxon>Betaproteobacteria</taxon>
        <taxon>Nitrosomonadales</taxon>
        <taxon>Methylophilaceae</taxon>
        <taxon>Methylovorus</taxon>
    </lineage>
</organism>
<dbReference type="PROSITE" id="PS50112">
    <property type="entry name" value="PAS"/>
    <property type="match status" value="1"/>
</dbReference>
<dbReference type="Proteomes" id="UP000002743">
    <property type="component" value="Chromosome"/>
</dbReference>
<evidence type="ECO:0000259" key="5">
    <source>
        <dbReference type="PROSITE" id="PS50111"/>
    </source>
</evidence>
<dbReference type="Pfam" id="PF08447">
    <property type="entry name" value="PAS_3"/>
    <property type="match status" value="2"/>
</dbReference>
<dbReference type="InterPro" id="IPR035965">
    <property type="entry name" value="PAS-like_dom_sf"/>
</dbReference>
<dbReference type="FunFam" id="1.10.287.950:FF:000001">
    <property type="entry name" value="Methyl-accepting chemotaxis sensory transducer"/>
    <property type="match status" value="1"/>
</dbReference>
<gene>
    <name evidence="8" type="ordered locus">Msip34_2667</name>
</gene>
<dbReference type="InterPro" id="IPR001610">
    <property type="entry name" value="PAC"/>
</dbReference>
<dbReference type="RefSeq" id="WP_015831128.1">
    <property type="nucleotide sequence ID" value="NC_012969.1"/>
</dbReference>
<dbReference type="Gene3D" id="1.10.287.950">
    <property type="entry name" value="Methyl-accepting chemotaxis protein"/>
    <property type="match status" value="1"/>
</dbReference>
<dbReference type="CDD" id="cd11386">
    <property type="entry name" value="MCP_signal"/>
    <property type="match status" value="1"/>
</dbReference>
<dbReference type="EMBL" id="CP001674">
    <property type="protein sequence ID" value="ACT51904.1"/>
    <property type="molecule type" value="Genomic_DNA"/>
</dbReference>
<dbReference type="Pfam" id="PF00015">
    <property type="entry name" value="MCPsignal"/>
    <property type="match status" value="1"/>
</dbReference>
<proteinExistence type="inferred from homology"/>
<accession>C6XBD4</accession>
<protein>
    <submittedName>
        <fullName evidence="8">Methyl-accepting chemotaxis sensory transducer with Pas/Pac sensor</fullName>
    </submittedName>
</protein>
<dbReference type="eggNOG" id="COG0840">
    <property type="taxonomic scope" value="Bacteria"/>
</dbReference>
<evidence type="ECO:0000256" key="1">
    <source>
        <dbReference type="ARBA" id="ARBA00004370"/>
    </source>
</evidence>
<evidence type="ECO:0000259" key="7">
    <source>
        <dbReference type="PROSITE" id="PS50113"/>
    </source>
</evidence>
<dbReference type="KEGG" id="mei:Msip34_2667"/>
<dbReference type="HOGENOM" id="CLU_000445_107_26_4"/>
<comment type="subcellular location">
    <subcellularLocation>
        <location evidence="1">Membrane</location>
    </subcellularLocation>
</comment>
<dbReference type="GO" id="GO:0007165">
    <property type="term" value="P:signal transduction"/>
    <property type="evidence" value="ECO:0007669"/>
    <property type="project" value="UniProtKB-KW"/>
</dbReference>
<evidence type="ECO:0000259" key="6">
    <source>
        <dbReference type="PROSITE" id="PS50112"/>
    </source>
</evidence>
<dbReference type="InterPro" id="IPR000014">
    <property type="entry name" value="PAS"/>
</dbReference>
<evidence type="ECO:0000313" key="9">
    <source>
        <dbReference type="Proteomes" id="UP000002743"/>
    </source>
</evidence>
<dbReference type="PANTHER" id="PTHR43531:SF14">
    <property type="entry name" value="METHYL-ACCEPTING CHEMOTAXIS PROTEIN I-RELATED"/>
    <property type="match status" value="1"/>
</dbReference>
<dbReference type="GO" id="GO:0005886">
    <property type="term" value="C:plasma membrane"/>
    <property type="evidence" value="ECO:0007669"/>
    <property type="project" value="TreeGrafter"/>
</dbReference>
<keyword evidence="2" id="KW-0488">Methylation</keyword>
<dbReference type="GO" id="GO:0006935">
    <property type="term" value="P:chemotaxis"/>
    <property type="evidence" value="ECO:0007669"/>
    <property type="project" value="InterPro"/>
</dbReference>
<keyword evidence="4" id="KW-0807">Transducer</keyword>
<reference evidence="8 9" key="2">
    <citation type="journal article" date="2011" name="J. Bacteriol.">
        <title>Genomes of three methylotrophs from a single niche uncover genetic and metabolic divergence of Methylophilaceae.</title>
        <authorList>
            <person name="Lapidus A."/>
            <person name="Clum A."/>
            <person name="Labutti K."/>
            <person name="Kaluzhnaya M.G."/>
            <person name="Lim S."/>
            <person name="Beck D.A."/>
            <person name="Glavina Del Rio T."/>
            <person name="Nolan M."/>
            <person name="Mavromatis K."/>
            <person name="Huntemann M."/>
            <person name="Lucas S."/>
            <person name="Lidstrom M.E."/>
            <person name="Ivanova N."/>
            <person name="Chistoserdova L."/>
        </authorList>
    </citation>
    <scope>NUCLEOTIDE SEQUENCE [LARGE SCALE GENOMIC DNA]</scope>
    <source>
        <strain evidence="8 9">SIP3-4</strain>
    </source>
</reference>
<dbReference type="Gene3D" id="3.30.450.20">
    <property type="entry name" value="PAS domain"/>
    <property type="match status" value="2"/>
</dbReference>
<dbReference type="CDD" id="cd00130">
    <property type="entry name" value="PAS"/>
    <property type="match status" value="2"/>
</dbReference>